<evidence type="ECO:0000313" key="3">
    <source>
        <dbReference type="Proteomes" id="UP000322454"/>
    </source>
</evidence>
<keyword evidence="1" id="KW-0472">Membrane</keyword>
<keyword evidence="1" id="KW-1133">Transmembrane helix</keyword>
<evidence type="ECO:0000313" key="2">
    <source>
        <dbReference type="EMBL" id="RZV38811.1"/>
    </source>
</evidence>
<dbReference type="Proteomes" id="UP000322454">
    <property type="component" value="Unassembled WGS sequence"/>
</dbReference>
<feature type="transmembrane region" description="Helical" evidence="1">
    <location>
        <begin position="20"/>
        <end position="42"/>
    </location>
</feature>
<organism evidence="2 3">
    <name type="scientific">Candidatus Acidulodesulfobacterium acidiphilum</name>
    <dbReference type="NCBI Taxonomy" id="2597224"/>
    <lineage>
        <taxon>Bacteria</taxon>
        <taxon>Deltaproteobacteria</taxon>
        <taxon>Candidatus Acidulodesulfobacterales</taxon>
        <taxon>Candidatus Acidulodesulfobacterium</taxon>
    </lineage>
</organism>
<protein>
    <submittedName>
        <fullName evidence="2">DUF481 domain-containing protein</fullName>
    </submittedName>
</protein>
<dbReference type="AlphaFoldDB" id="A0A520XCE1"/>
<reference evidence="2 3" key="1">
    <citation type="submission" date="2019-01" db="EMBL/GenBank/DDBJ databases">
        <title>Insights into ecological role of a new deltaproteobacterial order Candidatus Sinidesulfobacterales (Sva0485) by metagenomics and metatranscriptomics.</title>
        <authorList>
            <person name="Tan S."/>
            <person name="Liu J."/>
            <person name="Fang Y."/>
            <person name="Hedlund B."/>
            <person name="Lian Z.-H."/>
            <person name="Huang L.-Y."/>
            <person name="Li J.-T."/>
            <person name="Huang L.-N."/>
            <person name="Li W.-J."/>
            <person name="Jiang H.-C."/>
            <person name="Dong H.-L."/>
            <person name="Shu W.-S."/>
        </authorList>
    </citation>
    <scope>NUCLEOTIDE SEQUENCE [LARGE SCALE GENOMIC DNA]</scope>
    <source>
        <strain evidence="2">AP4</strain>
    </source>
</reference>
<keyword evidence="1" id="KW-0812">Transmembrane</keyword>
<dbReference type="EMBL" id="SHMQ01000014">
    <property type="protein sequence ID" value="RZV38811.1"/>
    <property type="molecule type" value="Genomic_DNA"/>
</dbReference>
<accession>A0A520XCE1</accession>
<sequence length="268" mass="31519">MHLLRKISLKIKYICLHNKYGRILAIFTVILTIFNFSLFNLIPVKNVFAINSFKNIKIGLSLGLSNTTGTIPSISLNTRNYIKYIDKKSKWRHVFRFNYTYIEAYSELSYLRLVLQEYSKYKFNNWLYFFGKERYDRNISTGFEYVINENIGAGVKYKISDNSNIFLELGPGLRQEKIIDGQYYGSFSSIFDAKYYYKINKNLKFKEKLTAYIANKGGDSYSSFSELSTRIERNLYLVLEYEIDYQTITTYGFKPFNTISSANIKVKF</sequence>
<dbReference type="InterPro" id="IPR007433">
    <property type="entry name" value="DUF481"/>
</dbReference>
<proteinExistence type="predicted"/>
<gene>
    <name evidence="2" type="ORF">EVJ48_05945</name>
</gene>
<comment type="caution">
    <text evidence="2">The sequence shown here is derived from an EMBL/GenBank/DDBJ whole genome shotgun (WGS) entry which is preliminary data.</text>
</comment>
<name>A0A520XCE1_9DELT</name>
<dbReference type="Pfam" id="PF04338">
    <property type="entry name" value="DUF481"/>
    <property type="match status" value="1"/>
</dbReference>
<evidence type="ECO:0000256" key="1">
    <source>
        <dbReference type="SAM" id="Phobius"/>
    </source>
</evidence>